<dbReference type="InterPro" id="IPR056693">
    <property type="entry name" value="DUF7791"/>
</dbReference>
<sequence>MALESFAALSLAANIFQFIDFSGKLFKKARQTQCLKDDLLSSASTVPLSSGTTGEERDLAVMAKDCTELVDVFSNLLKKLKGSGRVGKFGSLWQAARVVMKDNEINAAKTRLKEFQTRITLSCHAGREETRAKDLLAWKASVTKKLDDKQSSSDNSMDCSDNISSKLSEIASDLSKLATAGNRIATQHRILKGLCFDSMNVRHAQIPEAHSKTFEWAYTSQSTADRSCKQFEFAEWLRSGDGHYWIAGKPGSGKSTLVKFLYDNPRTLLELQDWRGQKELVTTGFFFWNSGTKRQKSVEGLLQSLLYEILRKCPSLIPIVAPQRWQEQSLNHSEPAPWFQGEMKDTFRRIQEQGTISAKFCFFIDGLDEYDGDQSDLINVLQDLTTSPDIKLCVSSRPWNLESSPQFISLITMDNRYNELVEDIVRKADGVFLWVFLIVRSLLQGLLNCDRLSELQRRIRLLLSTLEEYFLHILSTTDGAYSERAAETFEIALKATYPMSLLVYSYVDEEDPCYGINAEIKEPSRQEIIHRLQITKRRLNARCNGLLEILIASDDDDKRELLRNIIDDPGDSPVATSTIDKSTLFDVFIVNFLHRTVKDFLNTEAIQKMIRQNIKTDFQPLSAIGRALLAQIKALPTNFPARPKRRNELVRQMVNGILSHARVSDERFQAPEVQTLDELERTLLALSSAQEIEKLPTQSPGIRALGFNYESFLELAVEAALCNYVCCKLRLSSEKGSQPSLKKLLPVAMNMDWSAKSAARSESMVRVLVNELEAQRTEEWTIVELPSLWIFFLRTLPEEYGIFEQWDLGAYLQTIQMFLDMGANPKEQHDGCVAWESTLQKLKDQFKQGRFRVSRNEAMDFIENLPWT</sequence>
<accession>W7EQY7</accession>
<protein>
    <recommendedName>
        <fullName evidence="6">NACHT domain-containing protein</fullName>
    </recommendedName>
</protein>
<feature type="domain" description="DUF7791" evidence="3">
    <location>
        <begin position="479"/>
        <end position="637"/>
    </location>
</feature>
<dbReference type="InterPro" id="IPR027417">
    <property type="entry name" value="P-loop_NTPase"/>
</dbReference>
<feature type="domain" description="Nephrocystin 3-like N-terminal" evidence="2">
    <location>
        <begin position="229"/>
        <end position="397"/>
    </location>
</feature>
<dbReference type="HOGENOM" id="CLU_002341_4_0_1"/>
<dbReference type="SUPFAM" id="SSF52540">
    <property type="entry name" value="P-loop containing nucleoside triphosphate hydrolases"/>
    <property type="match status" value="2"/>
</dbReference>
<dbReference type="AlphaFoldDB" id="W7EQY7"/>
<keyword evidence="5" id="KW-1185">Reference proteome</keyword>
<dbReference type="OrthoDB" id="443402at2759"/>
<organism evidence="4 5">
    <name type="scientific">Bipolaris victoriae (strain FI3)</name>
    <name type="common">Victoria blight of oats agent</name>
    <name type="synonym">Cochliobolus victoriae</name>
    <dbReference type="NCBI Taxonomy" id="930091"/>
    <lineage>
        <taxon>Eukaryota</taxon>
        <taxon>Fungi</taxon>
        <taxon>Dikarya</taxon>
        <taxon>Ascomycota</taxon>
        <taxon>Pezizomycotina</taxon>
        <taxon>Dothideomycetes</taxon>
        <taxon>Pleosporomycetidae</taxon>
        <taxon>Pleosporales</taxon>
        <taxon>Pleosporineae</taxon>
        <taxon>Pleosporaceae</taxon>
        <taxon>Bipolaris</taxon>
    </lineage>
</organism>
<evidence type="ECO:0000259" key="2">
    <source>
        <dbReference type="Pfam" id="PF24883"/>
    </source>
</evidence>
<dbReference type="Gene3D" id="3.40.50.300">
    <property type="entry name" value="P-loop containing nucleotide triphosphate hydrolases"/>
    <property type="match status" value="1"/>
</dbReference>
<reference evidence="4 5" key="1">
    <citation type="journal article" date="2013" name="PLoS Genet.">
        <title>Comparative genome structure, secondary metabolite, and effector coding capacity across Cochliobolus pathogens.</title>
        <authorList>
            <person name="Condon B.J."/>
            <person name="Leng Y."/>
            <person name="Wu D."/>
            <person name="Bushley K.E."/>
            <person name="Ohm R.A."/>
            <person name="Otillar R."/>
            <person name="Martin J."/>
            <person name="Schackwitz W."/>
            <person name="Grimwood J."/>
            <person name="MohdZainudin N."/>
            <person name="Xue C."/>
            <person name="Wang R."/>
            <person name="Manning V.A."/>
            <person name="Dhillon B."/>
            <person name="Tu Z.J."/>
            <person name="Steffenson B.J."/>
            <person name="Salamov A."/>
            <person name="Sun H."/>
            <person name="Lowry S."/>
            <person name="LaButti K."/>
            <person name="Han J."/>
            <person name="Copeland A."/>
            <person name="Lindquist E."/>
            <person name="Barry K."/>
            <person name="Schmutz J."/>
            <person name="Baker S.E."/>
            <person name="Ciuffetti L.M."/>
            <person name="Grigoriev I.V."/>
            <person name="Zhong S."/>
            <person name="Turgeon B.G."/>
        </authorList>
    </citation>
    <scope>NUCLEOTIDE SEQUENCE [LARGE SCALE GENOMIC DNA]</scope>
    <source>
        <strain evidence="4 5">FI3</strain>
    </source>
</reference>
<keyword evidence="1" id="KW-0677">Repeat</keyword>
<evidence type="ECO:0000259" key="3">
    <source>
        <dbReference type="Pfam" id="PF25053"/>
    </source>
</evidence>
<dbReference type="PANTHER" id="PTHR10039">
    <property type="entry name" value="AMELOGENIN"/>
    <property type="match status" value="1"/>
</dbReference>
<dbReference type="Pfam" id="PF25053">
    <property type="entry name" value="DUF7791"/>
    <property type="match status" value="1"/>
</dbReference>
<name>W7EQY7_BIPV3</name>
<dbReference type="Proteomes" id="UP000054337">
    <property type="component" value="Unassembled WGS sequence"/>
</dbReference>
<dbReference type="InterPro" id="IPR056884">
    <property type="entry name" value="NPHP3-like_N"/>
</dbReference>
<dbReference type="RefSeq" id="XP_014562381.1">
    <property type="nucleotide sequence ID" value="XM_014706895.1"/>
</dbReference>
<gene>
    <name evidence="4" type="ORF">COCVIDRAFT_32830</name>
</gene>
<evidence type="ECO:0000256" key="1">
    <source>
        <dbReference type="ARBA" id="ARBA00022737"/>
    </source>
</evidence>
<evidence type="ECO:0000313" key="5">
    <source>
        <dbReference type="Proteomes" id="UP000054337"/>
    </source>
</evidence>
<dbReference type="EMBL" id="KI968692">
    <property type="protein sequence ID" value="EUN32778.1"/>
    <property type="molecule type" value="Genomic_DNA"/>
</dbReference>
<dbReference type="Pfam" id="PF24883">
    <property type="entry name" value="NPHP3_N"/>
    <property type="match status" value="1"/>
</dbReference>
<proteinExistence type="predicted"/>
<evidence type="ECO:0000313" key="4">
    <source>
        <dbReference type="EMBL" id="EUN32778.1"/>
    </source>
</evidence>
<evidence type="ECO:0008006" key="6">
    <source>
        <dbReference type="Google" id="ProtNLM"/>
    </source>
</evidence>
<dbReference type="GeneID" id="26255085"/>
<dbReference type="PANTHER" id="PTHR10039:SF5">
    <property type="entry name" value="NACHT DOMAIN-CONTAINING PROTEIN"/>
    <property type="match status" value="1"/>
</dbReference>